<evidence type="ECO:0000256" key="10">
    <source>
        <dbReference type="ARBA" id="ARBA00023212"/>
    </source>
</evidence>
<dbReference type="eggNOG" id="ENOG502QSTX">
    <property type="taxonomic scope" value="Eukaryota"/>
</dbReference>
<keyword evidence="9" id="KW-0995">Kinetochore</keyword>
<evidence type="ECO:0000256" key="13">
    <source>
        <dbReference type="SAM" id="MobiDB-lite"/>
    </source>
</evidence>
<keyword evidence="6" id="KW-0132">Cell division</keyword>
<evidence type="ECO:0000313" key="14">
    <source>
        <dbReference type="Ensembl" id="ENSLACP00000011589.1"/>
    </source>
</evidence>
<keyword evidence="11" id="KW-0131">Cell cycle</keyword>
<keyword evidence="15" id="KW-1185">Reference proteome</keyword>
<dbReference type="FunCoup" id="H3APL8">
    <property type="interactions" value="498"/>
</dbReference>
<dbReference type="Gene3D" id="6.10.250.1400">
    <property type="match status" value="1"/>
</dbReference>
<reference evidence="14" key="2">
    <citation type="submission" date="2025-08" db="UniProtKB">
        <authorList>
            <consortium name="Ensembl"/>
        </authorList>
    </citation>
    <scope>IDENTIFICATION</scope>
</reference>
<dbReference type="EMBL" id="AFYH01134888">
    <property type="status" value="NOT_ANNOTATED_CDS"/>
    <property type="molecule type" value="Genomic_DNA"/>
</dbReference>
<sequence>MEATANFFNKLRVLADSLEKETKHLEQAFNNRDEGYHDEAPMRVLHEMHSDISTLKASVRTHLSNMQAEKNEIKEFVKACSLLKQRTMADLEQIEEYFQKYGYEPLIKKSTAESVPEMQEEKAKNHEPNTGEEENPLHSEENQKDKPKASTPSEKPPLPRDPLRTPQLSDFGLSQYQFCNPWNIAEVLPPLPKFTQKTVGKAVLKTPTFKQIDRAMPKTPKCMLKMDDESLALKQENSGINEYSMCLNDDFTIALINKYAQKTNLLLHKNHFIALLLAVWTNKVLVTLQRKKKKPSRNSNCVLHSPLPPMFCTPGLKVHKKTDSTILHFICVYVLENLSSSSSKLSSEESAPLVLSSDTFLDKPSLPPRMTASDNLLLTPEPPVMMTTQISKDVFKVLSQFNLNSQKPPGMQVENKTSSAPAFVNSVSKNKADKENRDTLQSSI</sequence>
<evidence type="ECO:0000256" key="5">
    <source>
        <dbReference type="ARBA" id="ARBA00022490"/>
    </source>
</evidence>
<dbReference type="EMBL" id="AFYH01134889">
    <property type="status" value="NOT_ANNOTATED_CDS"/>
    <property type="molecule type" value="Genomic_DNA"/>
</dbReference>
<reference evidence="14" key="3">
    <citation type="submission" date="2025-09" db="UniProtKB">
        <authorList>
            <consortium name="Ensembl"/>
        </authorList>
    </citation>
    <scope>IDENTIFICATION</scope>
</reference>
<evidence type="ECO:0000256" key="12">
    <source>
        <dbReference type="ARBA" id="ARBA00023328"/>
    </source>
</evidence>
<dbReference type="InParanoid" id="H3APL8"/>
<reference evidence="15" key="1">
    <citation type="submission" date="2011-08" db="EMBL/GenBank/DDBJ databases">
        <title>The draft genome of Latimeria chalumnae.</title>
        <authorList>
            <person name="Di Palma F."/>
            <person name="Alfoldi J."/>
            <person name="Johnson J."/>
            <person name="Berlin A."/>
            <person name="Gnerre S."/>
            <person name="Jaffe D."/>
            <person name="MacCallum I."/>
            <person name="Young S."/>
            <person name="Walker B.J."/>
            <person name="Lander E."/>
            <person name="Lindblad-Toh K."/>
        </authorList>
    </citation>
    <scope>NUCLEOTIDE SEQUENCE [LARGE SCALE GENOMIC DNA]</scope>
    <source>
        <strain evidence="15">Wild caught</strain>
    </source>
</reference>
<feature type="region of interest" description="Disordered" evidence="13">
    <location>
        <begin position="112"/>
        <end position="166"/>
    </location>
</feature>
<comment type="similarity">
    <text evidence="3">Belongs to the SKA3 family.</text>
</comment>
<proteinExistence type="inferred from homology"/>
<dbReference type="GO" id="GO:0000940">
    <property type="term" value="C:outer kinetochore"/>
    <property type="evidence" value="ECO:0007669"/>
    <property type="project" value="InterPro"/>
</dbReference>
<keyword evidence="4" id="KW-0158">Chromosome</keyword>
<evidence type="ECO:0000256" key="8">
    <source>
        <dbReference type="ARBA" id="ARBA00022776"/>
    </source>
</evidence>
<evidence type="ECO:0000313" key="15">
    <source>
        <dbReference type="Proteomes" id="UP000008672"/>
    </source>
</evidence>
<dbReference type="GO" id="GO:0000278">
    <property type="term" value="P:mitotic cell cycle"/>
    <property type="evidence" value="ECO:0007669"/>
    <property type="project" value="TreeGrafter"/>
</dbReference>
<dbReference type="Proteomes" id="UP000008672">
    <property type="component" value="Unassembled WGS sequence"/>
</dbReference>
<evidence type="ECO:0000256" key="2">
    <source>
        <dbReference type="ARBA" id="ARBA00004629"/>
    </source>
</evidence>
<dbReference type="GeneTree" id="ENSGT00500000045005"/>
<evidence type="ECO:0000256" key="6">
    <source>
        <dbReference type="ARBA" id="ARBA00022618"/>
    </source>
</evidence>
<dbReference type="GO" id="GO:0005876">
    <property type="term" value="C:spindle microtubule"/>
    <property type="evidence" value="ECO:0007669"/>
    <property type="project" value="TreeGrafter"/>
</dbReference>
<evidence type="ECO:0000256" key="9">
    <source>
        <dbReference type="ARBA" id="ARBA00022838"/>
    </source>
</evidence>
<dbReference type="EMBL" id="AFYH01134887">
    <property type="status" value="NOT_ANNOTATED_CDS"/>
    <property type="molecule type" value="Genomic_DNA"/>
</dbReference>
<gene>
    <name evidence="14" type="primary">SKA3</name>
</gene>
<keyword evidence="7" id="KW-0493">Microtubule</keyword>
<dbReference type="OMA" id="LMKKNSM"/>
<dbReference type="PANTHER" id="PTHR48118">
    <property type="entry name" value="SPINDLE AND KINETOCHORE-ASSOCIATED PROTEIN 3"/>
    <property type="match status" value="1"/>
</dbReference>
<keyword evidence="12" id="KW-0137">Centromere</keyword>
<dbReference type="PANTHER" id="PTHR48118:SF1">
    <property type="entry name" value="SPINDLE AND KINETOCHORE-ASSOCIATED PROTEIN 3"/>
    <property type="match status" value="1"/>
</dbReference>
<comment type="subcellular location">
    <subcellularLocation>
        <location evidence="2">Chromosome</location>
        <location evidence="2">Centromere</location>
        <location evidence="2">Kinetochore</location>
    </subcellularLocation>
    <subcellularLocation>
        <location evidence="1">Cytoplasm</location>
        <location evidence="1">Cytoskeleton</location>
        <location evidence="1">Spindle</location>
    </subcellularLocation>
</comment>
<evidence type="ECO:0000256" key="11">
    <source>
        <dbReference type="ARBA" id="ARBA00023306"/>
    </source>
</evidence>
<dbReference type="GO" id="GO:0007059">
    <property type="term" value="P:chromosome segregation"/>
    <property type="evidence" value="ECO:0007669"/>
    <property type="project" value="InterPro"/>
</dbReference>
<keyword evidence="5" id="KW-0963">Cytoplasm</keyword>
<dbReference type="GO" id="GO:0051301">
    <property type="term" value="P:cell division"/>
    <property type="evidence" value="ECO:0007669"/>
    <property type="project" value="UniProtKB-KW"/>
</dbReference>
<dbReference type="AlphaFoldDB" id="H3APL8"/>
<dbReference type="STRING" id="7897.ENSLACP00000011589"/>
<organism evidence="14 15">
    <name type="scientific">Latimeria chalumnae</name>
    <name type="common">Coelacanth</name>
    <dbReference type="NCBI Taxonomy" id="7897"/>
    <lineage>
        <taxon>Eukaryota</taxon>
        <taxon>Metazoa</taxon>
        <taxon>Chordata</taxon>
        <taxon>Craniata</taxon>
        <taxon>Vertebrata</taxon>
        <taxon>Euteleostomi</taxon>
        <taxon>Coelacanthiformes</taxon>
        <taxon>Coelacanthidae</taxon>
        <taxon>Latimeria</taxon>
    </lineage>
</organism>
<dbReference type="HOGENOM" id="CLU_033334_1_0_1"/>
<feature type="compositionally biased region" description="Basic and acidic residues" evidence="13">
    <location>
        <begin position="119"/>
        <end position="148"/>
    </location>
</feature>
<protein>
    <submittedName>
        <fullName evidence="14">Spindle and kinetochore associated complex subunit 3</fullName>
    </submittedName>
</protein>
<feature type="compositionally biased region" description="Polar residues" evidence="13">
    <location>
        <begin position="414"/>
        <end position="429"/>
    </location>
</feature>
<evidence type="ECO:0000256" key="7">
    <source>
        <dbReference type="ARBA" id="ARBA00022701"/>
    </source>
</evidence>
<evidence type="ECO:0000256" key="1">
    <source>
        <dbReference type="ARBA" id="ARBA00004186"/>
    </source>
</evidence>
<dbReference type="InterPro" id="IPR033341">
    <property type="entry name" value="SKA3"/>
</dbReference>
<keyword evidence="10" id="KW-0206">Cytoskeleton</keyword>
<evidence type="ECO:0000256" key="4">
    <source>
        <dbReference type="ARBA" id="ARBA00022454"/>
    </source>
</evidence>
<dbReference type="Ensembl" id="ENSLACT00000011678.1">
    <property type="protein sequence ID" value="ENSLACP00000011589.1"/>
    <property type="gene ID" value="ENSLACG00000010198.1"/>
</dbReference>
<evidence type="ECO:0000256" key="3">
    <source>
        <dbReference type="ARBA" id="ARBA00007716"/>
    </source>
</evidence>
<feature type="region of interest" description="Disordered" evidence="13">
    <location>
        <begin position="406"/>
        <end position="444"/>
    </location>
</feature>
<accession>H3APL8</accession>
<keyword evidence="8" id="KW-0498">Mitosis</keyword>
<name>H3APL8_LATCH</name>